<proteinExistence type="inferred from homology"/>
<evidence type="ECO:0000259" key="7">
    <source>
        <dbReference type="Pfam" id="PF19290"/>
    </source>
</evidence>
<feature type="domain" description="Metalloprotease TldD/E C-terminal" evidence="6">
    <location>
        <begin position="227"/>
        <end position="460"/>
    </location>
</feature>
<dbReference type="GO" id="GO:0005829">
    <property type="term" value="C:cytosol"/>
    <property type="evidence" value="ECO:0007669"/>
    <property type="project" value="TreeGrafter"/>
</dbReference>
<dbReference type="InterPro" id="IPR045569">
    <property type="entry name" value="Metalloprtase-TldD/E_C"/>
</dbReference>
<evidence type="ECO:0000259" key="6">
    <source>
        <dbReference type="Pfam" id="PF19289"/>
    </source>
</evidence>
<keyword evidence="3" id="KW-0378">Hydrolase</keyword>
<dbReference type="Pfam" id="PF01523">
    <property type="entry name" value="PmbA_TldD_1st"/>
    <property type="match status" value="1"/>
</dbReference>
<dbReference type="FunFam" id="3.30.2290.10:FF:000003">
    <property type="entry name" value="Zinc-dependent protease, TldD/PmbA family"/>
    <property type="match status" value="1"/>
</dbReference>
<evidence type="ECO:0000256" key="4">
    <source>
        <dbReference type="ARBA" id="ARBA00023049"/>
    </source>
</evidence>
<protein>
    <submittedName>
        <fullName evidence="8">Unannotated protein</fullName>
    </submittedName>
</protein>
<dbReference type="InterPro" id="IPR035068">
    <property type="entry name" value="TldD/PmbA_N"/>
</dbReference>
<dbReference type="InterPro" id="IPR025502">
    <property type="entry name" value="TldD"/>
</dbReference>
<dbReference type="PIRSF" id="PIRSF004919">
    <property type="entry name" value="TldD"/>
    <property type="match status" value="1"/>
</dbReference>
<reference evidence="8" key="1">
    <citation type="submission" date="2020-05" db="EMBL/GenBank/DDBJ databases">
        <authorList>
            <person name="Chiriac C."/>
            <person name="Salcher M."/>
            <person name="Ghai R."/>
            <person name="Kavagutti S V."/>
        </authorList>
    </citation>
    <scope>NUCLEOTIDE SEQUENCE</scope>
</reference>
<dbReference type="InterPro" id="IPR002510">
    <property type="entry name" value="Metalloprtase-TldD/E_N"/>
</dbReference>
<evidence type="ECO:0000313" key="9">
    <source>
        <dbReference type="EMBL" id="CAB4801482.1"/>
    </source>
</evidence>
<organism evidence="8">
    <name type="scientific">freshwater metagenome</name>
    <dbReference type="NCBI Taxonomy" id="449393"/>
    <lineage>
        <taxon>unclassified sequences</taxon>
        <taxon>metagenomes</taxon>
        <taxon>ecological metagenomes</taxon>
    </lineage>
</organism>
<dbReference type="SUPFAM" id="SSF111283">
    <property type="entry name" value="Putative modulator of DNA gyrase, PmbA/TldD"/>
    <property type="match status" value="1"/>
</dbReference>
<dbReference type="InterPro" id="IPR051463">
    <property type="entry name" value="Peptidase_U62_metallo"/>
</dbReference>
<dbReference type="InterPro" id="IPR045570">
    <property type="entry name" value="Metalloprtase-TldD/E_cen_dom"/>
</dbReference>
<dbReference type="GO" id="GO:0006508">
    <property type="term" value="P:proteolysis"/>
    <property type="evidence" value="ECO:0007669"/>
    <property type="project" value="UniProtKB-KW"/>
</dbReference>
<dbReference type="AlphaFoldDB" id="A0A6J6XN03"/>
<evidence type="ECO:0000256" key="3">
    <source>
        <dbReference type="ARBA" id="ARBA00022801"/>
    </source>
</evidence>
<dbReference type="InterPro" id="IPR036059">
    <property type="entry name" value="TldD/PmbA_sf"/>
</dbReference>
<name>A0A6J6XN03_9ZZZZ</name>
<gene>
    <name evidence="8" type="ORF">UFOPK2992_00846</name>
    <name evidence="9" type="ORF">UFOPK2992_01049</name>
</gene>
<dbReference type="EMBL" id="CAFAAI010000130">
    <property type="protein sequence ID" value="CAB4797909.1"/>
    <property type="molecule type" value="Genomic_DNA"/>
</dbReference>
<dbReference type="GO" id="GO:0008237">
    <property type="term" value="F:metallopeptidase activity"/>
    <property type="evidence" value="ECO:0007669"/>
    <property type="project" value="UniProtKB-KW"/>
</dbReference>
<dbReference type="EMBL" id="CAFAAI010000176">
    <property type="protein sequence ID" value="CAB4801482.1"/>
    <property type="molecule type" value="Genomic_DNA"/>
</dbReference>
<evidence type="ECO:0000256" key="2">
    <source>
        <dbReference type="ARBA" id="ARBA00022670"/>
    </source>
</evidence>
<feature type="domain" description="Metalloprotease TldD/E central" evidence="7">
    <location>
        <begin position="112"/>
        <end position="220"/>
    </location>
</feature>
<dbReference type="Gene3D" id="3.30.2290.10">
    <property type="entry name" value="PmbA/TldD superfamily"/>
    <property type="match status" value="1"/>
</dbReference>
<evidence type="ECO:0000256" key="1">
    <source>
        <dbReference type="ARBA" id="ARBA00005836"/>
    </source>
</evidence>
<dbReference type="PANTHER" id="PTHR30624">
    <property type="entry name" value="UNCHARACTERIZED PROTEIN TLDD AND PMBA"/>
    <property type="match status" value="1"/>
</dbReference>
<evidence type="ECO:0000313" key="8">
    <source>
        <dbReference type="EMBL" id="CAB4797909.1"/>
    </source>
</evidence>
<comment type="similarity">
    <text evidence="1">Belongs to the peptidase U62 family.</text>
</comment>
<keyword evidence="2" id="KW-0645">Protease</keyword>
<accession>A0A6J6XN03</accession>
<feature type="domain" description="Metalloprotease TldD/E N-terminal" evidence="5">
    <location>
        <begin position="22"/>
        <end position="86"/>
    </location>
</feature>
<dbReference type="Pfam" id="PF19290">
    <property type="entry name" value="PmbA_TldD_2nd"/>
    <property type="match status" value="1"/>
</dbReference>
<sequence>MIEHEVLERVLATALRKGGDFAEVYAEDKSSTSAGLDDGRVEQVSSGRDRGAGIRVVVGETTGFAYTADLSEAGLRAAAEAASAVASQGGAGTRVVSLTRSPAHVVNRIEIYPDTVGKAAKVSLLQRVDEAARSMGGAIGQVSAGYADSRKRIIVANSDGLLAEDEQVRHILRISVVANGDAGMQTGFESLGHTIGFELFDQHDVEELARTAARQAITKLRARPAPSGAIPVVIKAGSGGVLFHEACGHGLEADLVSKGASVYRGKVGELVASPLVTLVDDGTMAGEWGAIGIDDEGHPSQHNVLIQDGVLTDYMWDHLRARKEGHAHSGNGRRQSYMHLPMVRMTNTYVLNGTENAEDIIRDTPYGVYVAKLGGGSVNTASGDFVFGMTEAYLIENGELTDPLREGNLIGNGPQVLRDIDALANDFAMGNPGTCGKDGQGVPVGDGQPTLRVKSMTIGGTAA</sequence>
<dbReference type="Pfam" id="PF19289">
    <property type="entry name" value="PmbA_TldD_3rd"/>
    <property type="match status" value="1"/>
</dbReference>
<keyword evidence="4" id="KW-0482">Metalloprotease</keyword>
<dbReference type="PANTHER" id="PTHR30624:SF4">
    <property type="entry name" value="METALLOPROTEASE TLDD"/>
    <property type="match status" value="1"/>
</dbReference>
<evidence type="ECO:0000259" key="5">
    <source>
        <dbReference type="Pfam" id="PF01523"/>
    </source>
</evidence>